<evidence type="ECO:0000313" key="2">
    <source>
        <dbReference type="Proteomes" id="UP001162992"/>
    </source>
</evidence>
<organism evidence="1 2">
    <name type="scientific">Diphasiastrum complanatum</name>
    <name type="common">Issler's clubmoss</name>
    <name type="synonym">Lycopodium complanatum</name>
    <dbReference type="NCBI Taxonomy" id="34168"/>
    <lineage>
        <taxon>Eukaryota</taxon>
        <taxon>Viridiplantae</taxon>
        <taxon>Streptophyta</taxon>
        <taxon>Embryophyta</taxon>
        <taxon>Tracheophyta</taxon>
        <taxon>Lycopodiopsida</taxon>
        <taxon>Lycopodiales</taxon>
        <taxon>Lycopodiaceae</taxon>
        <taxon>Lycopodioideae</taxon>
        <taxon>Diphasiastrum</taxon>
    </lineage>
</organism>
<comment type="caution">
    <text evidence="1">The sequence shown here is derived from an EMBL/GenBank/DDBJ whole genome shotgun (WGS) entry which is preliminary data.</text>
</comment>
<reference evidence="2" key="1">
    <citation type="journal article" date="2024" name="Proc. Natl. Acad. Sci. U.S.A.">
        <title>Extraordinary preservation of gene collinearity over three hundred million years revealed in homosporous lycophytes.</title>
        <authorList>
            <person name="Li C."/>
            <person name="Wickell D."/>
            <person name="Kuo L.Y."/>
            <person name="Chen X."/>
            <person name="Nie B."/>
            <person name="Liao X."/>
            <person name="Peng D."/>
            <person name="Ji J."/>
            <person name="Jenkins J."/>
            <person name="Williams M."/>
            <person name="Shu S."/>
            <person name="Plott C."/>
            <person name="Barry K."/>
            <person name="Rajasekar S."/>
            <person name="Grimwood J."/>
            <person name="Han X."/>
            <person name="Sun S."/>
            <person name="Hou Z."/>
            <person name="He W."/>
            <person name="Dai G."/>
            <person name="Sun C."/>
            <person name="Schmutz J."/>
            <person name="Leebens-Mack J.H."/>
            <person name="Li F.W."/>
            <person name="Wang L."/>
        </authorList>
    </citation>
    <scope>NUCLEOTIDE SEQUENCE [LARGE SCALE GENOMIC DNA]</scope>
    <source>
        <strain evidence="2">cv. PW_Plant_1</strain>
    </source>
</reference>
<protein>
    <submittedName>
        <fullName evidence="1">Uncharacterized protein</fullName>
    </submittedName>
</protein>
<gene>
    <name evidence="1" type="ORF">O6H91_11G033500</name>
</gene>
<keyword evidence="2" id="KW-1185">Reference proteome</keyword>
<proteinExistence type="predicted"/>
<name>A0ACC2C7W9_DIPCM</name>
<dbReference type="EMBL" id="CM055102">
    <property type="protein sequence ID" value="KAJ7538095.1"/>
    <property type="molecule type" value="Genomic_DNA"/>
</dbReference>
<sequence length="176" mass="19035">MDAGGDFAVGCHLAISTTLGDELQGHVLTYDKNSGVIVLQESGTTGLRGNLRFLKSSYIKDFTLLGQGEDPLAQQTLQVDISSLQAREEAAVRQAEAEAERIGEGVTQEAQDIFDALSKTLPVRWEKTSIMVMNEVCVSDPYLPENVTGGASAANERVKKVLALERRRLQARGASQ</sequence>
<dbReference type="Proteomes" id="UP001162992">
    <property type="component" value="Chromosome 11"/>
</dbReference>
<accession>A0ACC2C7W9</accession>
<evidence type="ECO:0000313" key="1">
    <source>
        <dbReference type="EMBL" id="KAJ7538095.1"/>
    </source>
</evidence>